<dbReference type="Proteomes" id="UP000241769">
    <property type="component" value="Unassembled WGS sequence"/>
</dbReference>
<keyword evidence="8" id="KW-1185">Reference proteome</keyword>
<comment type="subcellular location">
    <subcellularLocation>
        <location evidence="1">Nucleus</location>
    </subcellularLocation>
</comment>
<protein>
    <submittedName>
        <fullName evidence="7">Suppressor of defective silencing 3-like</fullName>
    </submittedName>
</protein>
<name>A0A2P6NFC7_9EUKA</name>
<keyword evidence="4" id="KW-0804">Transcription</keyword>
<keyword evidence="5" id="KW-0539">Nucleus</keyword>
<keyword evidence="2" id="KW-0678">Repressor</keyword>
<proteinExistence type="predicted"/>
<dbReference type="InterPro" id="IPR013907">
    <property type="entry name" value="Sds3"/>
</dbReference>
<dbReference type="STRING" id="1890364.A0A2P6NFC7"/>
<keyword evidence="3" id="KW-0805">Transcription regulation</keyword>
<dbReference type="SMART" id="SM01401">
    <property type="entry name" value="Sds3"/>
    <property type="match status" value="1"/>
</dbReference>
<dbReference type="PANTHER" id="PTHR21964">
    <property type="entry name" value="BREAST CANCER METASTASIS-SUPPRESSOR 1"/>
    <property type="match status" value="1"/>
</dbReference>
<evidence type="ECO:0000256" key="5">
    <source>
        <dbReference type="ARBA" id="ARBA00023242"/>
    </source>
</evidence>
<evidence type="ECO:0000256" key="3">
    <source>
        <dbReference type="ARBA" id="ARBA00023015"/>
    </source>
</evidence>
<evidence type="ECO:0000256" key="4">
    <source>
        <dbReference type="ARBA" id="ARBA00023163"/>
    </source>
</evidence>
<comment type="caution">
    <text evidence="7">The sequence shown here is derived from an EMBL/GenBank/DDBJ whole genome shotgun (WGS) entry which is preliminary data.</text>
</comment>
<evidence type="ECO:0000313" key="7">
    <source>
        <dbReference type="EMBL" id="PRP82638.1"/>
    </source>
</evidence>
<dbReference type="AlphaFoldDB" id="A0A2P6NFC7"/>
<accession>A0A2P6NFC7</accession>
<evidence type="ECO:0000256" key="6">
    <source>
        <dbReference type="SAM" id="MobiDB-lite"/>
    </source>
</evidence>
<feature type="compositionally biased region" description="Polar residues" evidence="6">
    <location>
        <begin position="52"/>
        <end position="69"/>
    </location>
</feature>
<dbReference type="InParanoid" id="A0A2P6NFC7"/>
<feature type="compositionally biased region" description="Basic and acidic residues" evidence="6">
    <location>
        <begin position="70"/>
        <end position="80"/>
    </location>
</feature>
<dbReference type="Pfam" id="PF08598">
    <property type="entry name" value="Sds3"/>
    <property type="match status" value="1"/>
</dbReference>
<dbReference type="GO" id="GO:0005654">
    <property type="term" value="C:nucleoplasm"/>
    <property type="evidence" value="ECO:0007669"/>
    <property type="project" value="UniProtKB-ARBA"/>
</dbReference>
<gene>
    <name evidence="7" type="ORF">PROFUN_09749</name>
</gene>
<evidence type="ECO:0000256" key="2">
    <source>
        <dbReference type="ARBA" id="ARBA00022491"/>
    </source>
</evidence>
<sequence>MYTLCAAAIRFCNQIIAPLWNRKNRHQRSVGPSASSPEVMTARSKDTEAMQVDNQSSSVGDSNRPTPNTEEGHENEEKKKMGGPGTDVDKIEREFSDLKERFFADKIESLKKELDTLKNGTHQGFLKKCQELEEQQRQRLWAAERWRDYQIENINSIFAAEKQQGEDEYDNEKKSLQEKMINTVQEKKKKLLDEKTTAEEKNVNARTSQRKRNGKELKDGGSIKRKLNPPHILYTLREDEIKEDLAIIHKGHPYKNKAAQADVYAERGKLFLEGNSFEKGQHVKIESQTDNNVWKGIITFVSPAEIHLKGESGVQSRFTLTQLKSRRYVISTNGHEPSK</sequence>
<feature type="region of interest" description="Disordered" evidence="6">
    <location>
        <begin position="24"/>
        <end position="89"/>
    </location>
</feature>
<dbReference type="Gene3D" id="1.20.5.1500">
    <property type="match status" value="1"/>
</dbReference>
<dbReference type="GO" id="GO:0010468">
    <property type="term" value="P:regulation of gene expression"/>
    <property type="evidence" value="ECO:0007669"/>
    <property type="project" value="UniProtKB-ARBA"/>
</dbReference>
<evidence type="ECO:0000256" key="1">
    <source>
        <dbReference type="ARBA" id="ARBA00004123"/>
    </source>
</evidence>
<evidence type="ECO:0000313" key="8">
    <source>
        <dbReference type="Proteomes" id="UP000241769"/>
    </source>
</evidence>
<reference evidence="7 8" key="1">
    <citation type="journal article" date="2018" name="Genome Biol. Evol.">
        <title>Multiple Roots of Fruiting Body Formation in Amoebozoa.</title>
        <authorList>
            <person name="Hillmann F."/>
            <person name="Forbes G."/>
            <person name="Novohradska S."/>
            <person name="Ferling I."/>
            <person name="Riege K."/>
            <person name="Groth M."/>
            <person name="Westermann M."/>
            <person name="Marz M."/>
            <person name="Spaller T."/>
            <person name="Winckler T."/>
            <person name="Schaap P."/>
            <person name="Glockner G."/>
        </authorList>
    </citation>
    <scope>NUCLEOTIDE SEQUENCE [LARGE SCALE GENOMIC DNA]</scope>
    <source>
        <strain evidence="7 8">Jena</strain>
    </source>
</reference>
<feature type="region of interest" description="Disordered" evidence="6">
    <location>
        <begin position="195"/>
        <end position="224"/>
    </location>
</feature>
<dbReference type="EMBL" id="MDYQ01000099">
    <property type="protein sequence ID" value="PRP82638.1"/>
    <property type="molecule type" value="Genomic_DNA"/>
</dbReference>
<dbReference type="OrthoDB" id="20886at2759"/>
<organism evidence="7 8">
    <name type="scientific">Planoprotostelium fungivorum</name>
    <dbReference type="NCBI Taxonomy" id="1890364"/>
    <lineage>
        <taxon>Eukaryota</taxon>
        <taxon>Amoebozoa</taxon>
        <taxon>Evosea</taxon>
        <taxon>Variosea</taxon>
        <taxon>Cavosteliida</taxon>
        <taxon>Cavosteliaceae</taxon>
        <taxon>Planoprotostelium</taxon>
    </lineage>
</organism>